<dbReference type="EMBL" id="MN837648">
    <property type="protein sequence ID" value="QHB80545.1"/>
    <property type="molecule type" value="mRNA"/>
</dbReference>
<organism evidence="7">
    <name type="scientific">Carabus violaceus</name>
    <name type="common">Violet ground beetle</name>
    <dbReference type="NCBI Taxonomy" id="41075"/>
    <lineage>
        <taxon>Eukaryota</taxon>
        <taxon>Metazoa</taxon>
        <taxon>Ecdysozoa</taxon>
        <taxon>Arthropoda</taxon>
        <taxon>Hexapoda</taxon>
        <taxon>Insecta</taxon>
        <taxon>Pterygota</taxon>
        <taxon>Neoptera</taxon>
        <taxon>Endopterygota</taxon>
        <taxon>Coleoptera</taxon>
        <taxon>Adephaga</taxon>
        <taxon>Caraboidea</taxon>
        <taxon>Carabidae</taxon>
        <taxon>Carabinae</taxon>
        <taxon>Carabini</taxon>
        <taxon>Carabina</taxon>
        <taxon>Carabus</taxon>
        <taxon>Megodontus</taxon>
    </lineage>
</organism>
<keyword evidence="5" id="KW-0472">Membrane</keyword>
<dbReference type="InterPro" id="IPR006208">
    <property type="entry name" value="Glyco_hormone_CN"/>
</dbReference>
<dbReference type="GO" id="GO:0005179">
    <property type="term" value="F:hormone activity"/>
    <property type="evidence" value="ECO:0007669"/>
    <property type="project" value="InterPro"/>
</dbReference>
<keyword evidence="3" id="KW-0964">Secreted</keyword>
<name>A0A7U3MCA2_CARVO</name>
<dbReference type="PANTHER" id="PTHR11515:SF13">
    <property type="entry name" value="GLYCOPROTEIN HORMONE BETA 5, ISOFORM A"/>
    <property type="match status" value="1"/>
</dbReference>
<evidence type="ECO:0000256" key="2">
    <source>
        <dbReference type="ARBA" id="ARBA00006552"/>
    </source>
</evidence>
<evidence type="ECO:0000256" key="3">
    <source>
        <dbReference type="ARBA" id="ARBA00022525"/>
    </source>
</evidence>
<feature type="transmembrane region" description="Helical" evidence="5">
    <location>
        <begin position="6"/>
        <end position="25"/>
    </location>
</feature>
<evidence type="ECO:0000256" key="5">
    <source>
        <dbReference type="SAM" id="Phobius"/>
    </source>
</evidence>
<reference evidence="7" key="1">
    <citation type="journal article" date="2020" name="Insect Biochem. Mol. Biol.">
        <title>The Neuropeptidome of Carabus (Coleoptera, Adephaga: Carabidae).</title>
        <authorList>
            <person name="Ragionieri L."/>
            <person name="Predel R."/>
        </authorList>
    </citation>
    <scope>NUCLEOTIDE SEQUENCE</scope>
    <source>
        <strain evidence="7">24</strain>
    </source>
</reference>
<dbReference type="InterPro" id="IPR001545">
    <property type="entry name" value="Gonadotropin_bsu"/>
</dbReference>
<comment type="similarity">
    <text evidence="2">Belongs to the glycoprotein hormones subunit beta family.</text>
</comment>
<feature type="domain" description="Glycoprotein hormone subunit beta" evidence="6">
    <location>
        <begin position="30"/>
        <end position="133"/>
    </location>
</feature>
<dbReference type="Pfam" id="PF00007">
    <property type="entry name" value="Cys_knot"/>
    <property type="match status" value="1"/>
</dbReference>
<dbReference type="InterPro" id="IPR029034">
    <property type="entry name" value="Cystine-knot_cytokine"/>
</dbReference>
<keyword evidence="5" id="KW-1133">Transmembrane helix</keyword>
<sequence>MVGGNWTLVALAIIQVMLGGVLITADNLGCSRKDYEFRVTQTDDQGKQCWDAVIVPACFGRCDSNEISDWRFPYKRSYHPVCVHAGRSKAVWKLRHCEAGVAPGTDTYVYTMAESCRCQACTSSDTSCEGVRYSGHRAHAMTFMALGSDDGSFGDDDNMID</sequence>
<dbReference type="Gene3D" id="2.10.90.10">
    <property type="entry name" value="Cystine-knot cytokines"/>
    <property type="match status" value="1"/>
</dbReference>
<dbReference type="PANTHER" id="PTHR11515">
    <property type="entry name" value="GLYCOPROTEIN HORMONE BETA CHAIN"/>
    <property type="match status" value="1"/>
</dbReference>
<dbReference type="CDD" id="cd00069">
    <property type="entry name" value="GHB_like"/>
    <property type="match status" value="1"/>
</dbReference>
<keyword evidence="4" id="KW-1015">Disulfide bond</keyword>
<evidence type="ECO:0000259" key="6">
    <source>
        <dbReference type="Pfam" id="PF00007"/>
    </source>
</evidence>
<evidence type="ECO:0000256" key="1">
    <source>
        <dbReference type="ARBA" id="ARBA00004613"/>
    </source>
</evidence>
<dbReference type="GO" id="GO:0005615">
    <property type="term" value="C:extracellular space"/>
    <property type="evidence" value="ECO:0007669"/>
    <property type="project" value="TreeGrafter"/>
</dbReference>
<dbReference type="GO" id="GO:0007186">
    <property type="term" value="P:G protein-coupled receptor signaling pathway"/>
    <property type="evidence" value="ECO:0007669"/>
    <property type="project" value="TreeGrafter"/>
</dbReference>
<protein>
    <submittedName>
        <fullName evidence="7">Glycoprotein hormone beta 5</fullName>
    </submittedName>
</protein>
<evidence type="ECO:0000256" key="4">
    <source>
        <dbReference type="ARBA" id="ARBA00023157"/>
    </source>
</evidence>
<accession>A0A7U3MCA2</accession>
<evidence type="ECO:0000313" key="7">
    <source>
        <dbReference type="EMBL" id="QHB80545.1"/>
    </source>
</evidence>
<comment type="subcellular location">
    <subcellularLocation>
        <location evidence="1">Secreted</location>
    </subcellularLocation>
</comment>
<dbReference type="GO" id="GO:0005737">
    <property type="term" value="C:cytoplasm"/>
    <property type="evidence" value="ECO:0007669"/>
    <property type="project" value="TreeGrafter"/>
</dbReference>
<dbReference type="AlphaFoldDB" id="A0A7U3MCA2"/>
<dbReference type="SUPFAM" id="SSF57501">
    <property type="entry name" value="Cystine-knot cytokines"/>
    <property type="match status" value="1"/>
</dbReference>
<proteinExistence type="evidence at transcript level"/>
<keyword evidence="5" id="KW-0812">Transmembrane</keyword>